<organism evidence="1 2">
    <name type="scientific">Arachis hypogaea</name>
    <name type="common">Peanut</name>
    <dbReference type="NCBI Taxonomy" id="3818"/>
    <lineage>
        <taxon>Eukaryota</taxon>
        <taxon>Viridiplantae</taxon>
        <taxon>Streptophyta</taxon>
        <taxon>Embryophyta</taxon>
        <taxon>Tracheophyta</taxon>
        <taxon>Spermatophyta</taxon>
        <taxon>Magnoliopsida</taxon>
        <taxon>eudicotyledons</taxon>
        <taxon>Gunneridae</taxon>
        <taxon>Pentapetalae</taxon>
        <taxon>rosids</taxon>
        <taxon>fabids</taxon>
        <taxon>Fabales</taxon>
        <taxon>Fabaceae</taxon>
        <taxon>Papilionoideae</taxon>
        <taxon>50 kb inversion clade</taxon>
        <taxon>dalbergioids sensu lato</taxon>
        <taxon>Dalbergieae</taxon>
        <taxon>Pterocarpus clade</taxon>
        <taxon>Arachis</taxon>
    </lineage>
</organism>
<evidence type="ECO:0000313" key="1">
    <source>
        <dbReference type="EMBL" id="RYR62103.1"/>
    </source>
</evidence>
<sequence>MKTFPPSDTFYWYKNEDVSSYRSGLELWNHHYHHHQPEHDLIPQARPLFHQDLYSFAAALGMGPTTVSDD</sequence>
<name>A0A445DG26_ARAHY</name>
<proteinExistence type="predicted"/>
<protein>
    <submittedName>
        <fullName evidence="1">Uncharacterized protein</fullName>
    </submittedName>
</protein>
<reference evidence="1 2" key="1">
    <citation type="submission" date="2019-01" db="EMBL/GenBank/DDBJ databases">
        <title>Sequencing of cultivated peanut Arachis hypogaea provides insights into genome evolution and oil improvement.</title>
        <authorList>
            <person name="Chen X."/>
        </authorList>
    </citation>
    <scope>NUCLEOTIDE SEQUENCE [LARGE SCALE GENOMIC DNA]</scope>
    <source>
        <strain evidence="2">cv. Fuhuasheng</strain>
        <tissue evidence="1">Leaves</tissue>
    </source>
</reference>
<gene>
    <name evidence="1" type="ORF">Ahy_A04g019459</name>
</gene>
<accession>A0A445DG26</accession>
<comment type="caution">
    <text evidence="1">The sequence shown here is derived from an EMBL/GenBank/DDBJ whole genome shotgun (WGS) entry which is preliminary data.</text>
</comment>
<dbReference type="Proteomes" id="UP000289738">
    <property type="component" value="Chromosome A04"/>
</dbReference>
<dbReference type="AlphaFoldDB" id="A0A445DG26"/>
<keyword evidence="2" id="KW-1185">Reference proteome</keyword>
<evidence type="ECO:0000313" key="2">
    <source>
        <dbReference type="Proteomes" id="UP000289738"/>
    </source>
</evidence>
<dbReference type="EMBL" id="SDMP01000004">
    <property type="protein sequence ID" value="RYR62103.1"/>
    <property type="molecule type" value="Genomic_DNA"/>
</dbReference>